<evidence type="ECO:0000259" key="9">
    <source>
        <dbReference type="Pfam" id="PF00591"/>
    </source>
</evidence>
<feature type="domain" description="Glycosyl transferase family 3 N-terminal" evidence="10">
    <location>
        <begin position="2"/>
        <end position="59"/>
    </location>
</feature>
<dbReference type="FunFam" id="3.40.1030.10:FF:000002">
    <property type="entry name" value="Anthranilate phosphoribosyltransferase"/>
    <property type="match status" value="1"/>
</dbReference>
<sequence>MLSKIVERRNLSFEEAYELYNEIVKESPVRIAAYLSALQTKGFTAEELAGFAKAMRDSAIKIELGEVCDTCGTGGDGASTINVSTASAIIISMFGKVAKHGNKSVTSKSGSANVLEAFGIKINLNPEEAKKMIEKTNFAFLFAPLYHPPLKNVMDVRRELKIRTIFNVLGPLANPANPAYQLVGVFSENLVERVAEAMEFLGVKKGVVVHGNGLDEVSPRKETIVAEVNKNVETYKLTPEDFGVKRTKIVPCNSPEESAKRIAAVLSGRGLEEDRTFVLLNASMALYSSDFGELKDCVEAVRNILDEGSALKKLEEIVDASKKN</sequence>
<reference evidence="12" key="1">
    <citation type="submission" date="2010-02" db="EMBL/GenBank/DDBJ databases">
        <title>Complete sequence of Ferroglobus placidus DSM 10642.</title>
        <authorList>
            <consortium name="US DOE Joint Genome Institute"/>
            <person name="Lucas S."/>
            <person name="Copeland A."/>
            <person name="Lapidus A."/>
            <person name="Cheng J.-F."/>
            <person name="Bruce D."/>
            <person name="Goodwin L."/>
            <person name="Pitluck S."/>
            <person name="Saunders E."/>
            <person name="Brettin T."/>
            <person name="Detter J.C."/>
            <person name="Han C."/>
            <person name="Tapia R."/>
            <person name="Larimer F."/>
            <person name="Land M."/>
            <person name="Hauser L."/>
            <person name="Kyrpides N."/>
            <person name="Ivanova N."/>
            <person name="Holmes D."/>
            <person name="Lovley D."/>
            <person name="Kyrpides N."/>
            <person name="Anderson I.J."/>
            <person name="Woyke T."/>
        </authorList>
    </citation>
    <scope>NUCLEOTIDE SEQUENCE [LARGE SCALE GENOMIC DNA]</scope>
    <source>
        <strain evidence="12">DSM 10642 / AEDII12DO</strain>
    </source>
</reference>
<evidence type="ECO:0000256" key="3">
    <source>
        <dbReference type="ARBA" id="ARBA00022605"/>
    </source>
</evidence>
<dbReference type="Proteomes" id="UP000002613">
    <property type="component" value="Chromosome"/>
</dbReference>
<dbReference type="Pfam" id="PF02885">
    <property type="entry name" value="Glycos_trans_3N"/>
    <property type="match status" value="1"/>
</dbReference>
<gene>
    <name evidence="8" type="primary">trpD</name>
    <name evidence="11" type="ordered locus">Ferp_1995</name>
</gene>
<dbReference type="OrthoDB" id="8214at2157"/>
<feature type="binding site" evidence="8">
    <location>
        <position position="111"/>
    </location>
    <ligand>
        <name>5-phospho-alpha-D-ribose 1-diphosphate</name>
        <dbReference type="ChEBI" id="CHEBI:58017"/>
    </ligand>
</feature>
<dbReference type="PANTHER" id="PTHR43285:SF2">
    <property type="entry name" value="ANTHRANILATE PHOSPHORIBOSYLTRANSFERASE"/>
    <property type="match status" value="1"/>
</dbReference>
<keyword evidence="6 8" id="KW-0822">Tryptophan biosynthesis</keyword>
<dbReference type="InterPro" id="IPR005940">
    <property type="entry name" value="Anthranilate_Pribosyl_Tfrase"/>
</dbReference>
<comment type="similarity">
    <text evidence="8">Belongs to the anthranilate phosphoribosyltransferase family.</text>
</comment>
<comment type="subunit">
    <text evidence="8">Homodimer.</text>
</comment>
<keyword evidence="8" id="KW-0479">Metal-binding</keyword>
<dbReference type="GO" id="GO:0005829">
    <property type="term" value="C:cytosol"/>
    <property type="evidence" value="ECO:0007669"/>
    <property type="project" value="TreeGrafter"/>
</dbReference>
<feature type="binding site" evidence="8">
    <location>
        <position position="72"/>
    </location>
    <ligand>
        <name>5-phospho-alpha-D-ribose 1-diphosphate</name>
        <dbReference type="ChEBI" id="CHEBI:58017"/>
    </ligand>
</feature>
<feature type="binding site" evidence="8">
    <location>
        <position position="157"/>
    </location>
    <ligand>
        <name>anthranilate</name>
        <dbReference type="ChEBI" id="CHEBI:16567"/>
        <label>2</label>
    </ligand>
</feature>
<keyword evidence="7 8" id="KW-0057">Aromatic amino acid biosynthesis</keyword>
<evidence type="ECO:0000259" key="10">
    <source>
        <dbReference type="Pfam" id="PF02885"/>
    </source>
</evidence>
<feature type="binding site" evidence="8">
    <location>
        <begin position="75"/>
        <end position="76"/>
    </location>
    <ligand>
        <name>5-phospho-alpha-D-ribose 1-diphosphate</name>
        <dbReference type="ChEBI" id="CHEBI:58017"/>
    </ligand>
</feature>
<dbReference type="SUPFAM" id="SSF47648">
    <property type="entry name" value="Nucleoside phosphorylase/phosphoribosyltransferase N-terminal domain"/>
    <property type="match status" value="1"/>
</dbReference>
<dbReference type="HAMAP" id="MF_00211">
    <property type="entry name" value="TrpD"/>
    <property type="match status" value="1"/>
</dbReference>
<dbReference type="GO" id="GO:0004048">
    <property type="term" value="F:anthranilate phosphoribosyltransferase activity"/>
    <property type="evidence" value="ECO:0007669"/>
    <property type="project" value="UniProtKB-UniRule"/>
</dbReference>
<dbReference type="InterPro" id="IPR017459">
    <property type="entry name" value="Glycosyl_Trfase_fam3_N_dom"/>
</dbReference>
<dbReference type="GeneID" id="8779527"/>
<evidence type="ECO:0000313" key="12">
    <source>
        <dbReference type="Proteomes" id="UP000002613"/>
    </source>
</evidence>
<keyword evidence="12" id="KW-1185">Reference proteome</keyword>
<dbReference type="GO" id="GO:0000162">
    <property type="term" value="P:L-tryptophan biosynthetic process"/>
    <property type="evidence" value="ECO:0007669"/>
    <property type="project" value="UniProtKB-UniRule"/>
</dbReference>
<dbReference type="KEGG" id="fpl:Ferp_1995"/>
<feature type="binding site" evidence="8">
    <location>
        <position position="72"/>
    </location>
    <ligand>
        <name>anthranilate</name>
        <dbReference type="ChEBI" id="CHEBI:16567"/>
        <label>1</label>
    </ligand>
</feature>
<dbReference type="eggNOG" id="arCOG02012">
    <property type="taxonomic scope" value="Archaea"/>
</dbReference>
<dbReference type="NCBIfam" id="TIGR01245">
    <property type="entry name" value="trpD"/>
    <property type="match status" value="1"/>
</dbReference>
<comment type="cofactor">
    <cofactor evidence="8">
        <name>Mg(2+)</name>
        <dbReference type="ChEBI" id="CHEBI:18420"/>
    </cofactor>
    <text evidence="8">Binds 2 magnesium ions per monomer.</text>
</comment>
<dbReference type="AlphaFoldDB" id="D3S069"/>
<comment type="caution">
    <text evidence="8">Lacks conserved residue(s) required for the propagation of feature annotation.</text>
</comment>
<name>D3S069_FERPA</name>
<dbReference type="UniPathway" id="UPA00035">
    <property type="reaction ID" value="UER00041"/>
</dbReference>
<keyword evidence="3 8" id="KW-0028">Amino-acid biosynthesis</keyword>
<dbReference type="PaxDb" id="589924-Ferp_1995"/>
<evidence type="ECO:0000256" key="2">
    <source>
        <dbReference type="ARBA" id="ARBA00011948"/>
    </source>
</evidence>
<dbReference type="EC" id="2.4.2.18" evidence="2 8"/>
<evidence type="ECO:0000256" key="5">
    <source>
        <dbReference type="ARBA" id="ARBA00022679"/>
    </source>
</evidence>
<feature type="binding site" evidence="8">
    <location>
        <begin position="99"/>
        <end position="107"/>
    </location>
    <ligand>
        <name>5-phospho-alpha-D-ribose 1-diphosphate</name>
        <dbReference type="ChEBI" id="CHEBI:58017"/>
    </ligand>
</feature>
<feature type="binding site" evidence="8">
    <location>
        <position position="84"/>
    </location>
    <ligand>
        <name>Mg(2+)</name>
        <dbReference type="ChEBI" id="CHEBI:18420"/>
        <label>1</label>
    </ligand>
</feature>
<dbReference type="PANTHER" id="PTHR43285">
    <property type="entry name" value="ANTHRANILATE PHOSPHORIBOSYLTRANSFERASE"/>
    <property type="match status" value="1"/>
</dbReference>
<dbReference type="InterPro" id="IPR035902">
    <property type="entry name" value="Nuc_phospho_transferase"/>
</dbReference>
<evidence type="ECO:0000313" key="11">
    <source>
        <dbReference type="EMBL" id="ADC66132.1"/>
    </source>
</evidence>
<evidence type="ECO:0000256" key="6">
    <source>
        <dbReference type="ARBA" id="ARBA00022822"/>
    </source>
</evidence>
<evidence type="ECO:0000256" key="8">
    <source>
        <dbReference type="HAMAP-Rule" id="MF_00211"/>
    </source>
</evidence>
<protein>
    <recommendedName>
        <fullName evidence="2 8">Anthranilate phosphoribosyltransferase</fullName>
        <ecNumber evidence="2 8">2.4.2.18</ecNumber>
    </recommendedName>
</protein>
<dbReference type="InterPro" id="IPR000312">
    <property type="entry name" value="Glycosyl_Trfase_fam3"/>
</dbReference>
<proteinExistence type="inferred from homology"/>
<evidence type="ECO:0000256" key="1">
    <source>
        <dbReference type="ARBA" id="ARBA00004907"/>
    </source>
</evidence>
<evidence type="ECO:0000256" key="4">
    <source>
        <dbReference type="ARBA" id="ARBA00022676"/>
    </source>
</evidence>
<dbReference type="SUPFAM" id="SSF52418">
    <property type="entry name" value="Nucleoside phosphorylase/phosphoribosyltransferase catalytic domain"/>
    <property type="match status" value="1"/>
</dbReference>
<feature type="binding site" evidence="8">
    <location>
        <position position="80"/>
    </location>
    <ligand>
        <name>5-phospho-alpha-D-ribose 1-diphosphate</name>
        <dbReference type="ChEBI" id="CHEBI:58017"/>
    </ligand>
</feature>
<keyword evidence="5 8" id="KW-0808">Transferase</keyword>
<dbReference type="EMBL" id="CP001899">
    <property type="protein sequence ID" value="ADC66132.1"/>
    <property type="molecule type" value="Genomic_DNA"/>
</dbReference>
<comment type="catalytic activity">
    <reaction evidence="8">
        <text>N-(5-phospho-beta-D-ribosyl)anthranilate + diphosphate = 5-phospho-alpha-D-ribose 1-diphosphate + anthranilate</text>
        <dbReference type="Rhea" id="RHEA:11768"/>
        <dbReference type="ChEBI" id="CHEBI:16567"/>
        <dbReference type="ChEBI" id="CHEBI:18277"/>
        <dbReference type="ChEBI" id="CHEBI:33019"/>
        <dbReference type="ChEBI" id="CHEBI:58017"/>
        <dbReference type="EC" id="2.4.2.18"/>
    </reaction>
</comment>
<dbReference type="Pfam" id="PF00591">
    <property type="entry name" value="Glycos_transf_3"/>
    <property type="match status" value="1"/>
</dbReference>
<feature type="binding site" evidence="8">
    <location>
        <position position="216"/>
    </location>
    <ligand>
        <name>Mg(2+)</name>
        <dbReference type="ChEBI" id="CHEBI:18420"/>
        <label>2</label>
    </ligand>
</feature>
<feature type="binding site" evidence="8">
    <location>
        <position position="215"/>
    </location>
    <ligand>
        <name>Mg(2+)</name>
        <dbReference type="ChEBI" id="CHEBI:18420"/>
        <label>2</label>
    </ligand>
</feature>
<dbReference type="Gene3D" id="3.40.1030.10">
    <property type="entry name" value="Nucleoside phosphorylase/phosphoribosyltransferase catalytic domain"/>
    <property type="match status" value="1"/>
</dbReference>
<feature type="binding site" evidence="8">
    <location>
        <begin position="82"/>
        <end position="85"/>
    </location>
    <ligand>
        <name>5-phospho-alpha-D-ribose 1-diphosphate</name>
        <dbReference type="ChEBI" id="CHEBI:58017"/>
    </ligand>
</feature>
<dbReference type="RefSeq" id="WP_012966471.1">
    <property type="nucleotide sequence ID" value="NC_013849.1"/>
</dbReference>
<accession>D3S069</accession>
<comment type="pathway">
    <text evidence="1 8">Amino-acid biosynthesis; L-tryptophan biosynthesis; L-tryptophan from chorismate: step 2/5.</text>
</comment>
<organism evidence="11 12">
    <name type="scientific">Ferroglobus placidus (strain DSM 10642 / AEDII12DO)</name>
    <dbReference type="NCBI Taxonomy" id="589924"/>
    <lineage>
        <taxon>Archaea</taxon>
        <taxon>Methanobacteriati</taxon>
        <taxon>Methanobacteriota</taxon>
        <taxon>Archaeoglobi</taxon>
        <taxon>Archaeoglobales</taxon>
        <taxon>Archaeoglobaceae</taxon>
        <taxon>Ferroglobus</taxon>
    </lineage>
</organism>
<dbReference type="InterPro" id="IPR036320">
    <property type="entry name" value="Glycosyl_Trfase_fam3_N_dom_sf"/>
</dbReference>
<dbReference type="HOGENOM" id="CLU_034315_2_1_2"/>
<dbReference type="STRING" id="589924.Ferp_1995"/>
<keyword evidence="4 8" id="KW-0328">Glycosyltransferase</keyword>
<comment type="function">
    <text evidence="8">Catalyzes the transfer of the phosphoribosyl group of 5-phosphorylribose-1-pyrophosphate (PRPP) to anthranilate to yield N-(5'-phosphoribosyl)-anthranilate (PRA).</text>
</comment>
<keyword evidence="8" id="KW-0460">Magnesium</keyword>
<feature type="binding site" evidence="8">
    <location>
        <position position="102"/>
    </location>
    <ligand>
        <name>anthranilate</name>
        <dbReference type="ChEBI" id="CHEBI:16567"/>
        <label>1</label>
    </ligand>
</feature>
<feature type="binding site" evidence="8">
    <location>
        <position position="216"/>
    </location>
    <ligand>
        <name>Mg(2+)</name>
        <dbReference type="ChEBI" id="CHEBI:18420"/>
        <label>1</label>
    </ligand>
</feature>
<reference evidence="11 12" key="2">
    <citation type="journal article" date="2011" name="Stand. Genomic Sci.">
        <title>Complete genome sequence of Ferroglobus placidus AEDII12DO.</title>
        <authorList>
            <person name="Anderson I."/>
            <person name="Risso C."/>
            <person name="Holmes D."/>
            <person name="Lucas S."/>
            <person name="Copeland A."/>
            <person name="Lapidus A."/>
            <person name="Cheng J.F."/>
            <person name="Bruce D."/>
            <person name="Goodwin L."/>
            <person name="Pitluck S."/>
            <person name="Saunders E."/>
            <person name="Brettin T."/>
            <person name="Detter J.C."/>
            <person name="Han C."/>
            <person name="Tapia R."/>
            <person name="Larimer F."/>
            <person name="Land M."/>
            <person name="Hauser L."/>
            <person name="Woyke T."/>
            <person name="Lovley D."/>
            <person name="Kyrpides N."/>
            <person name="Ivanova N."/>
        </authorList>
    </citation>
    <scope>NUCLEOTIDE SEQUENCE [LARGE SCALE GENOMIC DNA]</scope>
    <source>
        <strain evidence="12">DSM 10642 / AEDII12DO</strain>
    </source>
</reference>
<evidence type="ECO:0000256" key="7">
    <source>
        <dbReference type="ARBA" id="ARBA00023141"/>
    </source>
</evidence>
<feature type="domain" description="Glycosyl transferase family 3" evidence="9">
    <location>
        <begin position="66"/>
        <end position="311"/>
    </location>
</feature>
<dbReference type="Gene3D" id="1.20.970.10">
    <property type="entry name" value="Transferase, Pyrimidine Nucleoside Phosphorylase, Chain C"/>
    <property type="match status" value="1"/>
</dbReference>
<dbReference type="GO" id="GO:0000287">
    <property type="term" value="F:magnesium ion binding"/>
    <property type="evidence" value="ECO:0007669"/>
    <property type="project" value="UniProtKB-UniRule"/>
</dbReference>